<organism evidence="6 7">
    <name type="scientific">Mesorhabditis belari</name>
    <dbReference type="NCBI Taxonomy" id="2138241"/>
    <lineage>
        <taxon>Eukaryota</taxon>
        <taxon>Metazoa</taxon>
        <taxon>Ecdysozoa</taxon>
        <taxon>Nematoda</taxon>
        <taxon>Chromadorea</taxon>
        <taxon>Rhabditida</taxon>
        <taxon>Rhabditina</taxon>
        <taxon>Rhabditomorpha</taxon>
        <taxon>Rhabditoidea</taxon>
        <taxon>Rhabditidae</taxon>
        <taxon>Mesorhabditinae</taxon>
        <taxon>Mesorhabditis</taxon>
    </lineage>
</organism>
<feature type="compositionally biased region" description="Polar residues" evidence="4">
    <location>
        <begin position="97"/>
        <end position="116"/>
    </location>
</feature>
<dbReference type="GO" id="GO:0043565">
    <property type="term" value="F:sequence-specific DNA binding"/>
    <property type="evidence" value="ECO:0007669"/>
    <property type="project" value="InterPro"/>
</dbReference>
<keyword evidence="3" id="KW-0539">Nucleus</keyword>
<feature type="region of interest" description="Disordered" evidence="4">
    <location>
        <begin position="426"/>
        <end position="496"/>
    </location>
</feature>
<dbReference type="SMART" id="SM00413">
    <property type="entry name" value="ETS"/>
    <property type="match status" value="1"/>
</dbReference>
<feature type="region of interest" description="Disordered" evidence="4">
    <location>
        <begin position="268"/>
        <end position="292"/>
    </location>
</feature>
<dbReference type="GO" id="GO:0030154">
    <property type="term" value="P:cell differentiation"/>
    <property type="evidence" value="ECO:0007669"/>
    <property type="project" value="TreeGrafter"/>
</dbReference>
<keyword evidence="6" id="KW-1185">Reference proteome</keyword>
<dbReference type="PROSITE" id="PS00346">
    <property type="entry name" value="ETS_DOMAIN_2"/>
    <property type="match status" value="1"/>
</dbReference>
<feature type="compositionally biased region" description="Polar residues" evidence="4">
    <location>
        <begin position="428"/>
        <end position="437"/>
    </location>
</feature>
<keyword evidence="2 3" id="KW-0238">DNA-binding</keyword>
<dbReference type="SUPFAM" id="SSF46785">
    <property type="entry name" value="Winged helix' DNA-binding domain"/>
    <property type="match status" value="1"/>
</dbReference>
<evidence type="ECO:0000256" key="4">
    <source>
        <dbReference type="SAM" id="MobiDB-lite"/>
    </source>
</evidence>
<evidence type="ECO:0000256" key="1">
    <source>
        <dbReference type="ARBA" id="ARBA00005562"/>
    </source>
</evidence>
<dbReference type="InterPro" id="IPR036390">
    <property type="entry name" value="WH_DNA-bd_sf"/>
</dbReference>
<dbReference type="PANTHER" id="PTHR11849:SF133">
    <property type="entry name" value="ETS DOMAIN-CONTAINING PROTEIN"/>
    <property type="match status" value="1"/>
</dbReference>
<feature type="region of interest" description="Disordered" evidence="4">
    <location>
        <begin position="322"/>
        <end position="382"/>
    </location>
</feature>
<evidence type="ECO:0000256" key="2">
    <source>
        <dbReference type="ARBA" id="ARBA00023125"/>
    </source>
</evidence>
<dbReference type="PROSITE" id="PS00345">
    <property type="entry name" value="ETS_DOMAIN_1"/>
    <property type="match status" value="1"/>
</dbReference>
<name>A0AAF3FF48_9BILA</name>
<feature type="compositionally biased region" description="Low complexity" evidence="4">
    <location>
        <begin position="278"/>
        <end position="288"/>
    </location>
</feature>
<dbReference type="Gene3D" id="1.10.10.10">
    <property type="entry name" value="Winged helix-like DNA-binding domain superfamily/Winged helix DNA-binding domain"/>
    <property type="match status" value="1"/>
</dbReference>
<dbReference type="Pfam" id="PF00178">
    <property type="entry name" value="Ets"/>
    <property type="match status" value="1"/>
</dbReference>
<proteinExistence type="inferred from homology"/>
<dbReference type="PANTHER" id="PTHR11849">
    <property type="entry name" value="ETS"/>
    <property type="match status" value="1"/>
</dbReference>
<sequence>MGSTVDFTSVSTFIEKEVLFKQCKEMLKAKKAIHKVDDSKEAKMSRESMSSTRKDEVIKVEIEEEIGEGKDEEKMGKDVEKTTTDEPNRQSRILPDATSSFSTTNGSPLCTSSGTLNPSTTTVLPSFLPPLMNHLDFRPHLSVHSQQHSTFDPLNVKEEKPENVIQSLISGAHPSSSGSAGSDSNITLWQFLLELLTSGERKDLIEWTANDGEFKLIDAEAVARLWGLRKSKPNMNYDKLSRALRYYYDKNIIKKVTGQKFVYRFVTTTDVPPPTSSSPPESLSRASSIQSLGPPRKLMKIEMGAPLLPAPPTLPSTFTSIGHPPRLEPPSLSMPPPIATTVTNSTPSPVESHCSPSSVGSSSGVSSGCESSQTMCNASSRPASVPHQLLSLQPLSHPISSQMASEDESRPASSSNTITAFCSIPSALGSNNEQSPVSRKRKSPAPAPVQRSDSSQGQKRRPDPLNLSALSSDPLIPPISSTLPPTTTQPLTQPNPLAATGQMNFLQQMSPFLMQLSPFLIPSIYTALSASLLPSSPSLAQFGTPSYMMPSPLNTARAQQVFQFPPPITTTSLSTAVTSSLLSPAIFSMGGSTLSSSARFGDELRTPTAPLRTPATFKLENA</sequence>
<feature type="region of interest" description="Disordered" evidence="4">
    <location>
        <begin position="34"/>
        <end position="116"/>
    </location>
</feature>
<feature type="compositionally biased region" description="Low complexity" evidence="4">
    <location>
        <begin position="467"/>
        <end position="496"/>
    </location>
</feature>
<comment type="subcellular location">
    <subcellularLocation>
        <location evidence="3">Nucleus</location>
    </subcellularLocation>
</comment>
<dbReference type="AlphaFoldDB" id="A0AAF3FF48"/>
<dbReference type="Proteomes" id="UP000887575">
    <property type="component" value="Unassembled WGS sequence"/>
</dbReference>
<dbReference type="PROSITE" id="PS50061">
    <property type="entry name" value="ETS_DOMAIN_3"/>
    <property type="match status" value="1"/>
</dbReference>
<evidence type="ECO:0000313" key="6">
    <source>
        <dbReference type="Proteomes" id="UP000887575"/>
    </source>
</evidence>
<feature type="domain" description="ETS" evidence="5">
    <location>
        <begin position="186"/>
        <end position="266"/>
    </location>
</feature>
<comment type="similarity">
    <text evidence="1 3">Belongs to the ETS family.</text>
</comment>
<dbReference type="InterPro" id="IPR000418">
    <property type="entry name" value="Ets_dom"/>
</dbReference>
<feature type="compositionally biased region" description="Basic and acidic residues" evidence="4">
    <location>
        <begin position="34"/>
        <end position="89"/>
    </location>
</feature>
<dbReference type="InterPro" id="IPR046328">
    <property type="entry name" value="ETS_fam"/>
</dbReference>
<evidence type="ECO:0000313" key="7">
    <source>
        <dbReference type="WBParaSite" id="MBELARI_LOCUS5661"/>
    </source>
</evidence>
<evidence type="ECO:0000259" key="5">
    <source>
        <dbReference type="PROSITE" id="PS50061"/>
    </source>
</evidence>
<dbReference type="GO" id="GO:0005634">
    <property type="term" value="C:nucleus"/>
    <property type="evidence" value="ECO:0007669"/>
    <property type="project" value="UniProtKB-SubCell"/>
</dbReference>
<feature type="compositionally biased region" description="Low complexity" evidence="4">
    <location>
        <begin position="350"/>
        <end position="372"/>
    </location>
</feature>
<dbReference type="PRINTS" id="PR00454">
    <property type="entry name" value="ETSDOMAIN"/>
</dbReference>
<evidence type="ECO:0000256" key="3">
    <source>
        <dbReference type="RuleBase" id="RU004019"/>
    </source>
</evidence>
<dbReference type="WBParaSite" id="MBELARI_LOCUS5661">
    <property type="protein sequence ID" value="MBELARI_LOCUS5661"/>
    <property type="gene ID" value="MBELARI_LOCUS5661"/>
</dbReference>
<protein>
    <submittedName>
        <fullName evidence="7">ETS domain-containing protein</fullName>
    </submittedName>
</protein>
<accession>A0AAF3FF48</accession>
<feature type="compositionally biased region" description="Polar residues" evidence="4">
    <location>
        <begin position="373"/>
        <end position="382"/>
    </location>
</feature>
<feature type="compositionally biased region" description="Polar residues" evidence="4">
    <location>
        <begin position="340"/>
        <end position="349"/>
    </location>
</feature>
<reference evidence="7" key="1">
    <citation type="submission" date="2024-02" db="UniProtKB">
        <authorList>
            <consortium name="WormBaseParasite"/>
        </authorList>
    </citation>
    <scope>IDENTIFICATION</scope>
</reference>
<dbReference type="InterPro" id="IPR036388">
    <property type="entry name" value="WH-like_DNA-bd_sf"/>
</dbReference>
<dbReference type="GO" id="GO:0000981">
    <property type="term" value="F:DNA-binding transcription factor activity, RNA polymerase II-specific"/>
    <property type="evidence" value="ECO:0007669"/>
    <property type="project" value="TreeGrafter"/>
</dbReference>